<name>A0A2N9IGH4_FAGSY</name>
<evidence type="ECO:0000313" key="2">
    <source>
        <dbReference type="EMBL" id="SPD23334.1"/>
    </source>
</evidence>
<proteinExistence type="predicted"/>
<organism evidence="2">
    <name type="scientific">Fagus sylvatica</name>
    <name type="common">Beechnut</name>
    <dbReference type="NCBI Taxonomy" id="28930"/>
    <lineage>
        <taxon>Eukaryota</taxon>
        <taxon>Viridiplantae</taxon>
        <taxon>Streptophyta</taxon>
        <taxon>Embryophyta</taxon>
        <taxon>Tracheophyta</taxon>
        <taxon>Spermatophyta</taxon>
        <taxon>Magnoliopsida</taxon>
        <taxon>eudicotyledons</taxon>
        <taxon>Gunneridae</taxon>
        <taxon>Pentapetalae</taxon>
        <taxon>rosids</taxon>
        <taxon>fabids</taxon>
        <taxon>Fagales</taxon>
        <taxon>Fagaceae</taxon>
        <taxon>Fagus</taxon>
    </lineage>
</organism>
<dbReference type="EMBL" id="OIVN01005623">
    <property type="protein sequence ID" value="SPD23334.1"/>
    <property type="molecule type" value="Genomic_DNA"/>
</dbReference>
<reference evidence="2" key="1">
    <citation type="submission" date="2018-02" db="EMBL/GenBank/DDBJ databases">
        <authorList>
            <person name="Cohen D.B."/>
            <person name="Kent A.D."/>
        </authorList>
    </citation>
    <scope>NUCLEOTIDE SEQUENCE</scope>
</reference>
<feature type="region of interest" description="Disordered" evidence="1">
    <location>
        <begin position="50"/>
        <end position="78"/>
    </location>
</feature>
<evidence type="ECO:0000256" key="1">
    <source>
        <dbReference type="SAM" id="MobiDB-lite"/>
    </source>
</evidence>
<accession>A0A2N9IGH4</accession>
<protein>
    <submittedName>
        <fullName evidence="2">Uncharacterized protein</fullName>
    </submittedName>
</protein>
<gene>
    <name evidence="2" type="ORF">FSB_LOCUS51216</name>
</gene>
<dbReference type="AlphaFoldDB" id="A0A2N9IGH4"/>
<sequence length="87" mass="10098">MVWRSAFVRRAYEEFGYRIGEISPDLVRSHRFWPNLHHLLHGATSSSNRPYFGLLPHQNRSTDPPDPTTLTDGQRVQPLQTRLCRVG</sequence>